<protein>
    <submittedName>
        <fullName evidence="3">Nif3-like dinuclear metal center hexameric protein</fullName>
    </submittedName>
</protein>
<evidence type="ECO:0000313" key="3">
    <source>
        <dbReference type="EMBL" id="NMH15764.1"/>
    </source>
</evidence>
<evidence type="ECO:0000256" key="2">
    <source>
        <dbReference type="ARBA" id="ARBA00022723"/>
    </source>
</evidence>
<comment type="caution">
    <text evidence="3">The sequence shown here is derived from an EMBL/GenBank/DDBJ whole genome shotgun (WGS) entry which is preliminary data.</text>
</comment>
<comment type="similarity">
    <text evidence="1">Belongs to the GTP cyclohydrolase I type 2/NIF3 family.</text>
</comment>
<keyword evidence="2" id="KW-0479">Metal-binding</keyword>
<dbReference type="InterPro" id="IPR036069">
    <property type="entry name" value="DUF34/NIF3_sf"/>
</dbReference>
<dbReference type="PANTHER" id="PTHR13799:SF14">
    <property type="entry name" value="GTP CYCLOHYDROLASE 1 TYPE 2 HOMOLOG"/>
    <property type="match status" value="1"/>
</dbReference>
<dbReference type="EMBL" id="JAAAUB010000001">
    <property type="protein sequence ID" value="NMH15764.1"/>
    <property type="molecule type" value="Genomic_DNA"/>
</dbReference>
<dbReference type="Proteomes" id="UP000669605">
    <property type="component" value="Unassembled WGS sequence"/>
</dbReference>
<sequence length="248" mass="27167">MRLTDLVEALDALLQPASFRDYCPNGLQVEGRSEVGRVLCGVTANLELIEYAIAGGYDAILVHHGFFWRGEDPTLTAWRRRRLRPLLVHEVSLIAYHLPLDAHPEVGNNAVWARAMGWRAEGRCGGEDLVWLGRPEGETTLAALAERLNAVLDRTPLVLGEPQRRIERLAWCSGAAQGEFAAAIGEGVDVYVTGEISEPCVHLARDAGVAFIAAGHHATERFGVQALGRWLAQEHGLEVDYHDVPSPV</sequence>
<proteinExistence type="inferred from homology"/>
<dbReference type="SUPFAM" id="SSF102705">
    <property type="entry name" value="NIF3 (NGG1p interacting factor 3)-like"/>
    <property type="match status" value="1"/>
</dbReference>
<dbReference type="NCBIfam" id="TIGR00486">
    <property type="entry name" value="YbgI_SA1388"/>
    <property type="match status" value="1"/>
</dbReference>
<dbReference type="Gene3D" id="3.40.1390.30">
    <property type="entry name" value="NIF3 (NGG1p interacting factor 3)-like"/>
    <property type="match status" value="2"/>
</dbReference>
<dbReference type="Pfam" id="PF01784">
    <property type="entry name" value="DUF34_NIF3"/>
    <property type="match status" value="1"/>
</dbReference>
<evidence type="ECO:0000256" key="1">
    <source>
        <dbReference type="ARBA" id="ARBA00006964"/>
    </source>
</evidence>
<dbReference type="PANTHER" id="PTHR13799">
    <property type="entry name" value="NGG1 INTERACTING FACTOR 3"/>
    <property type="match status" value="1"/>
</dbReference>
<name>A0ABX1QJ37_9PROT</name>
<keyword evidence="4" id="KW-1185">Reference proteome</keyword>
<organism evidence="3 4">
    <name type="scientific">Tepidiphilus baoligensis</name>
    <dbReference type="NCBI Taxonomy" id="2698687"/>
    <lineage>
        <taxon>Bacteria</taxon>
        <taxon>Pseudomonadati</taxon>
        <taxon>Pseudomonadota</taxon>
        <taxon>Hydrogenophilia</taxon>
        <taxon>Hydrogenophilales</taxon>
        <taxon>Hydrogenophilaceae</taxon>
        <taxon>Tepidiphilus</taxon>
    </lineage>
</organism>
<evidence type="ECO:0000313" key="4">
    <source>
        <dbReference type="Proteomes" id="UP000669605"/>
    </source>
</evidence>
<dbReference type="InterPro" id="IPR002678">
    <property type="entry name" value="DUF34/NIF3"/>
</dbReference>
<gene>
    <name evidence="3" type="ORF">GV368_01285</name>
</gene>
<dbReference type="RefSeq" id="WP_169114778.1">
    <property type="nucleotide sequence ID" value="NZ_JAAAUB010000001.1"/>
</dbReference>
<accession>A0ABX1QJ37</accession>
<reference evidence="3 4" key="1">
    <citation type="journal article" date="2020" name="Curr. Microbiol.">
        <title>Tepidiphilus baoligensis sp. nov., a Novel Bacterium of the Family Hydrogenophilaceae Isolated from an Oil Reservoir.</title>
        <authorList>
            <person name="Zhang X."/>
            <person name="Wang G."/>
            <person name="Ma X."/>
            <person name="Yu J."/>
            <person name="You J."/>
            <person name="Xue Y."/>
            <person name="Ma Y."/>
        </authorList>
    </citation>
    <scope>NUCLEOTIDE SEQUENCE [LARGE SCALE GENOMIC DNA]</scope>
    <source>
        <strain evidence="3 4">B18-69</strain>
    </source>
</reference>